<organism evidence="10 11">
    <name type="scientific">Agrococcus baldri</name>
    <dbReference type="NCBI Taxonomy" id="153730"/>
    <lineage>
        <taxon>Bacteria</taxon>
        <taxon>Bacillati</taxon>
        <taxon>Actinomycetota</taxon>
        <taxon>Actinomycetes</taxon>
        <taxon>Micrococcales</taxon>
        <taxon>Microbacteriaceae</taxon>
        <taxon>Agrococcus</taxon>
    </lineage>
</organism>
<dbReference type="PANTHER" id="PTHR43357">
    <property type="entry name" value="INNER MEMBRANE ABC TRANSPORTER PERMEASE PROTEIN YDCV"/>
    <property type="match status" value="1"/>
</dbReference>
<sequence length="567" mass="58879">MGILAGVLGVIVVASLVYPIWRLVAALFSGTDATANPLAAALALPGLSEVLLNTLIVVACGGLGALIMGSVLAWLNERTDAHMGWFSSVLPVLGLLVPPIASAIGWVMLLSPRAGLINDFLRTLAGSSASEGPLNIFSWPGLIALYAIELTPFVYVVVAAALRNLDPALEQASRISGAGPLMTLFRVTLPAITPSLASAALLVVTMGLALFSVPSVVGNSANIPVLSTTILDLLHNQYPPRTAEAVVLSSFMMTAIALVWMLQSRISRRARGATVGGKGQTSARVRLGAWKVPARIAIALFVIVTVVLPVVALAMVSLQSFWSAHYQFDSMSFANFHQVFFGNPTTQQSLINSLLLGLLTATIGMAIAWILSLNNRENPSPLAALVDGVVKLPSGLSHLVVGVALLLAYAGPPFSLSGTLVILLLGYVLVYLPQGSIAAGSAVTQVHGSLVEASRMSGASGARTLSKISLPLMLPGIASGWAMMFVFALGDLTISVLLASTATPTAGYMLLDLYNNGSFPLIAALGLTITVVSASVVLSVLWLTRSRRKGARRAPGGATPAAALTKV</sequence>
<keyword evidence="7 8" id="KW-0472">Membrane</keyword>
<protein>
    <submittedName>
        <fullName evidence="10">Iron ABC transporter permease</fullName>
    </submittedName>
</protein>
<dbReference type="AlphaFoldDB" id="A0AA87R9P0"/>
<dbReference type="EMBL" id="BJUU01000002">
    <property type="protein sequence ID" value="GEK79144.1"/>
    <property type="molecule type" value="Genomic_DNA"/>
</dbReference>
<comment type="subcellular location">
    <subcellularLocation>
        <location evidence="1">Cell inner membrane</location>
        <topology evidence="1">Multi-pass membrane protein</topology>
    </subcellularLocation>
    <subcellularLocation>
        <location evidence="8">Cell membrane</location>
        <topology evidence="8">Multi-pass membrane protein</topology>
    </subcellularLocation>
</comment>
<gene>
    <name evidence="10" type="ORF">ABA31_04950</name>
</gene>
<accession>A0AA87R9P0</accession>
<feature type="domain" description="ABC transmembrane type-1" evidence="9">
    <location>
        <begin position="51"/>
        <end position="259"/>
    </location>
</feature>
<evidence type="ECO:0000256" key="2">
    <source>
        <dbReference type="ARBA" id="ARBA00022448"/>
    </source>
</evidence>
<dbReference type="InterPro" id="IPR035906">
    <property type="entry name" value="MetI-like_sf"/>
</dbReference>
<feature type="transmembrane region" description="Helical" evidence="8">
    <location>
        <begin position="472"/>
        <end position="499"/>
    </location>
</feature>
<evidence type="ECO:0000256" key="6">
    <source>
        <dbReference type="ARBA" id="ARBA00022989"/>
    </source>
</evidence>
<dbReference type="PANTHER" id="PTHR43357:SF4">
    <property type="entry name" value="INNER MEMBRANE ABC TRANSPORTER PERMEASE PROTEIN YDCV"/>
    <property type="match status" value="1"/>
</dbReference>
<dbReference type="InterPro" id="IPR000515">
    <property type="entry name" value="MetI-like"/>
</dbReference>
<evidence type="ECO:0000256" key="3">
    <source>
        <dbReference type="ARBA" id="ARBA00022475"/>
    </source>
</evidence>
<proteinExistence type="inferred from homology"/>
<evidence type="ECO:0000256" key="8">
    <source>
        <dbReference type="RuleBase" id="RU363032"/>
    </source>
</evidence>
<dbReference type="Gene3D" id="1.10.3720.10">
    <property type="entry name" value="MetI-like"/>
    <property type="match status" value="2"/>
</dbReference>
<feature type="transmembrane region" description="Helical" evidence="8">
    <location>
        <begin position="296"/>
        <end position="322"/>
    </location>
</feature>
<evidence type="ECO:0000259" key="9">
    <source>
        <dbReference type="PROSITE" id="PS50928"/>
    </source>
</evidence>
<dbReference type="PROSITE" id="PS50928">
    <property type="entry name" value="ABC_TM1"/>
    <property type="match status" value="2"/>
</dbReference>
<feature type="transmembrane region" description="Helical" evidence="8">
    <location>
        <begin position="519"/>
        <end position="543"/>
    </location>
</feature>
<keyword evidence="2 8" id="KW-0813">Transport</keyword>
<dbReference type="Pfam" id="PF00528">
    <property type="entry name" value="BPD_transp_1"/>
    <property type="match status" value="2"/>
</dbReference>
<feature type="transmembrane region" description="Helical" evidence="8">
    <location>
        <begin position="143"/>
        <end position="162"/>
    </location>
</feature>
<evidence type="ECO:0000256" key="7">
    <source>
        <dbReference type="ARBA" id="ARBA00023136"/>
    </source>
</evidence>
<comment type="caution">
    <text evidence="10">The sequence shown here is derived from an EMBL/GenBank/DDBJ whole genome shotgun (WGS) entry which is preliminary data.</text>
</comment>
<feature type="transmembrane region" description="Helical" evidence="8">
    <location>
        <begin position="350"/>
        <end position="371"/>
    </location>
</feature>
<feature type="transmembrane region" description="Helical" evidence="8">
    <location>
        <begin position="414"/>
        <end position="432"/>
    </location>
</feature>
<feature type="transmembrane region" description="Helical" evidence="8">
    <location>
        <begin position="245"/>
        <end position="262"/>
    </location>
</feature>
<feature type="domain" description="ABC transmembrane type-1" evidence="9">
    <location>
        <begin position="350"/>
        <end position="540"/>
    </location>
</feature>
<name>A0AA87R9P0_9MICO</name>
<evidence type="ECO:0000256" key="5">
    <source>
        <dbReference type="ARBA" id="ARBA00022692"/>
    </source>
</evidence>
<evidence type="ECO:0000313" key="11">
    <source>
        <dbReference type="Proteomes" id="UP000321749"/>
    </source>
</evidence>
<reference evidence="10 11" key="1">
    <citation type="submission" date="2019-07" db="EMBL/GenBank/DDBJ databases">
        <title>Whole genome shotgun sequence of Agrococcus baldri NBRC 103055.</title>
        <authorList>
            <person name="Hosoyama A."/>
            <person name="Uohara A."/>
            <person name="Ohji S."/>
            <person name="Ichikawa N."/>
        </authorList>
    </citation>
    <scope>NUCLEOTIDE SEQUENCE [LARGE SCALE GENOMIC DNA]</scope>
    <source>
        <strain evidence="10 11">NBRC 103055</strain>
    </source>
</reference>
<evidence type="ECO:0000313" key="10">
    <source>
        <dbReference type="EMBL" id="GEK79144.1"/>
    </source>
</evidence>
<comment type="similarity">
    <text evidence="8">Belongs to the binding-protein-dependent transport system permease family.</text>
</comment>
<keyword evidence="5 8" id="KW-0812">Transmembrane</keyword>
<dbReference type="RefSeq" id="WP_186808088.1">
    <property type="nucleotide sequence ID" value="NZ_BJUU01000002.1"/>
</dbReference>
<feature type="transmembrane region" description="Helical" evidence="8">
    <location>
        <begin position="87"/>
        <end position="109"/>
    </location>
</feature>
<keyword evidence="4" id="KW-0997">Cell inner membrane</keyword>
<dbReference type="CDD" id="cd06261">
    <property type="entry name" value="TM_PBP2"/>
    <property type="match status" value="2"/>
</dbReference>
<evidence type="ECO:0000256" key="1">
    <source>
        <dbReference type="ARBA" id="ARBA00004429"/>
    </source>
</evidence>
<feature type="transmembrane region" description="Helical" evidence="8">
    <location>
        <begin position="50"/>
        <end position="75"/>
    </location>
</feature>
<keyword evidence="11" id="KW-1185">Reference proteome</keyword>
<keyword evidence="6 8" id="KW-1133">Transmembrane helix</keyword>
<evidence type="ECO:0000256" key="4">
    <source>
        <dbReference type="ARBA" id="ARBA00022519"/>
    </source>
</evidence>
<dbReference type="SUPFAM" id="SSF161098">
    <property type="entry name" value="MetI-like"/>
    <property type="match status" value="2"/>
</dbReference>
<dbReference type="GO" id="GO:0005886">
    <property type="term" value="C:plasma membrane"/>
    <property type="evidence" value="ECO:0007669"/>
    <property type="project" value="UniProtKB-SubCell"/>
</dbReference>
<feature type="transmembrane region" description="Helical" evidence="8">
    <location>
        <begin position="383"/>
        <end position="408"/>
    </location>
</feature>
<feature type="transmembrane region" description="Helical" evidence="8">
    <location>
        <begin position="183"/>
        <end position="211"/>
    </location>
</feature>
<dbReference type="Proteomes" id="UP000321749">
    <property type="component" value="Unassembled WGS sequence"/>
</dbReference>
<dbReference type="GO" id="GO:0055085">
    <property type="term" value="P:transmembrane transport"/>
    <property type="evidence" value="ECO:0007669"/>
    <property type="project" value="InterPro"/>
</dbReference>
<keyword evidence="3" id="KW-1003">Cell membrane</keyword>